<dbReference type="InterPro" id="IPR016166">
    <property type="entry name" value="FAD-bd_PCMH"/>
</dbReference>
<evidence type="ECO:0000256" key="3">
    <source>
        <dbReference type="ARBA" id="ARBA00022630"/>
    </source>
</evidence>
<organism evidence="7 8">
    <name type="scientific">Svornostia abyssi</name>
    <dbReference type="NCBI Taxonomy" id="2898438"/>
    <lineage>
        <taxon>Bacteria</taxon>
        <taxon>Bacillati</taxon>
        <taxon>Actinomycetota</taxon>
        <taxon>Thermoleophilia</taxon>
        <taxon>Solirubrobacterales</taxon>
        <taxon>Baekduiaceae</taxon>
        <taxon>Svornostia</taxon>
    </lineage>
</organism>
<evidence type="ECO:0000313" key="7">
    <source>
        <dbReference type="EMBL" id="UUY04326.1"/>
    </source>
</evidence>
<gene>
    <name evidence="7" type="ORF">LRS13_01985</name>
</gene>
<evidence type="ECO:0000256" key="5">
    <source>
        <dbReference type="ARBA" id="ARBA00023002"/>
    </source>
</evidence>
<sequence>MTTTTVSISADLTHIRGAVHQPGDPGWDDARRAWNLAVDQHPELVVEPVDAGDVAATLRVARDAGLRVAVQGTGHGAAARGGDLAGALLLRTSAMRGVTVDPQRRVARAEAGSVWLDVAQAAAPHGLVALHGSAPDVGVVGYTLGGGLGWLGRRYGLACSHVTAIEIVLPDGRRVRTTATDEPRLFWALRGGGGSFGVVTAMEFSLFAVDRVTAGALMWPVEQAPAVLRRWRDLCPQLPTDITTIGRILRFPPLDEVPAPVRGRAMVLVEVASLLGEEETGTLLAPLRDLGPELDTVAAGDPSVLLRLHGDPETPVPGIGAGLVLAELPDDGIDALTRGLGADADTALLGIELRQLGGALATPPEGAGALGAIPGAFAAYAIGVPQGALGAVRVSGELDAVMRPLRAWSTARPYLNFAEAPVRPEEAFGPTAVGALWEIADAVDPGRLLRPNHDVRW</sequence>
<evidence type="ECO:0000256" key="2">
    <source>
        <dbReference type="ARBA" id="ARBA00005466"/>
    </source>
</evidence>
<dbReference type="Proteomes" id="UP001058860">
    <property type="component" value="Chromosome"/>
</dbReference>
<dbReference type="PANTHER" id="PTHR42973:SF39">
    <property type="entry name" value="FAD-BINDING PCMH-TYPE DOMAIN-CONTAINING PROTEIN"/>
    <property type="match status" value="1"/>
</dbReference>
<dbReference type="InterPro" id="IPR006093">
    <property type="entry name" value="Oxy_OxRdtase_FAD_BS"/>
</dbReference>
<evidence type="ECO:0000256" key="1">
    <source>
        <dbReference type="ARBA" id="ARBA00001974"/>
    </source>
</evidence>
<dbReference type="InterPro" id="IPR050416">
    <property type="entry name" value="FAD-linked_Oxidoreductase"/>
</dbReference>
<dbReference type="Gene3D" id="3.30.465.10">
    <property type="match status" value="1"/>
</dbReference>
<comment type="cofactor">
    <cofactor evidence="1">
        <name>FAD</name>
        <dbReference type="ChEBI" id="CHEBI:57692"/>
    </cofactor>
</comment>
<accession>A0ABY5PI46</accession>
<feature type="domain" description="FAD-binding PCMH-type" evidence="6">
    <location>
        <begin position="38"/>
        <end position="209"/>
    </location>
</feature>
<evidence type="ECO:0000259" key="6">
    <source>
        <dbReference type="PROSITE" id="PS51387"/>
    </source>
</evidence>
<proteinExistence type="inferred from homology"/>
<keyword evidence="4" id="KW-0274">FAD</keyword>
<dbReference type="InterPro" id="IPR006094">
    <property type="entry name" value="Oxid_FAD_bind_N"/>
</dbReference>
<protein>
    <submittedName>
        <fullName evidence="7">FAD-binding oxidoreductase</fullName>
    </submittedName>
</protein>
<evidence type="ECO:0000313" key="8">
    <source>
        <dbReference type="Proteomes" id="UP001058860"/>
    </source>
</evidence>
<dbReference type="SUPFAM" id="SSF56176">
    <property type="entry name" value="FAD-binding/transporter-associated domain-like"/>
    <property type="match status" value="1"/>
</dbReference>
<dbReference type="Pfam" id="PF01565">
    <property type="entry name" value="FAD_binding_4"/>
    <property type="match status" value="1"/>
</dbReference>
<dbReference type="EMBL" id="CP088295">
    <property type="protein sequence ID" value="UUY04326.1"/>
    <property type="molecule type" value="Genomic_DNA"/>
</dbReference>
<keyword evidence="3" id="KW-0285">Flavoprotein</keyword>
<reference evidence="8" key="1">
    <citation type="submission" date="2021-11" db="EMBL/GenBank/DDBJ databases">
        <title>Cultivation dependent microbiological survey of springs from the worlds oldest radium mine currently devoted to the extraction of radon-saturated water.</title>
        <authorList>
            <person name="Kapinusova G."/>
            <person name="Smrhova T."/>
            <person name="Strejcek M."/>
            <person name="Suman J."/>
            <person name="Jani K."/>
            <person name="Pajer P."/>
            <person name="Uhlik O."/>
        </authorList>
    </citation>
    <scope>NUCLEOTIDE SEQUENCE [LARGE SCALE GENOMIC DNA]</scope>
    <source>
        <strain evidence="8">J379</strain>
    </source>
</reference>
<dbReference type="PROSITE" id="PS51387">
    <property type="entry name" value="FAD_PCMH"/>
    <property type="match status" value="1"/>
</dbReference>
<dbReference type="Gene3D" id="3.40.462.20">
    <property type="match status" value="1"/>
</dbReference>
<dbReference type="InterPro" id="IPR036318">
    <property type="entry name" value="FAD-bd_PCMH-like_sf"/>
</dbReference>
<keyword evidence="8" id="KW-1185">Reference proteome</keyword>
<comment type="similarity">
    <text evidence="2">Belongs to the oxygen-dependent FAD-linked oxidoreductase family.</text>
</comment>
<dbReference type="PANTHER" id="PTHR42973">
    <property type="entry name" value="BINDING OXIDOREDUCTASE, PUTATIVE (AFU_ORTHOLOGUE AFUA_1G17690)-RELATED"/>
    <property type="match status" value="1"/>
</dbReference>
<name>A0ABY5PI46_9ACTN</name>
<dbReference type="InterPro" id="IPR016169">
    <property type="entry name" value="FAD-bd_PCMH_sub2"/>
</dbReference>
<keyword evidence="5" id="KW-0560">Oxidoreductase</keyword>
<dbReference type="InterPro" id="IPR016167">
    <property type="entry name" value="FAD-bd_PCMH_sub1"/>
</dbReference>
<dbReference type="Gene3D" id="3.30.43.10">
    <property type="entry name" value="Uridine Diphospho-n-acetylenolpyruvylglucosamine Reductase, domain 2"/>
    <property type="match status" value="1"/>
</dbReference>
<evidence type="ECO:0000256" key="4">
    <source>
        <dbReference type="ARBA" id="ARBA00022827"/>
    </source>
</evidence>
<dbReference type="PROSITE" id="PS00862">
    <property type="entry name" value="OX2_COVAL_FAD"/>
    <property type="match status" value="1"/>
</dbReference>
<dbReference type="RefSeq" id="WP_353864810.1">
    <property type="nucleotide sequence ID" value="NZ_CP088295.1"/>
</dbReference>